<evidence type="ECO:0000313" key="3">
    <source>
        <dbReference type="Proteomes" id="UP001556220"/>
    </source>
</evidence>
<sequence>MQLQLDDRHALVCGASQGIGRASAIELAALGASVTVLARRAEALEALVRELPRTHAAQRHDFVVADVGDIAALRTQAEALVAAAPVHVLVNNSGGPPPGSVLDASPEDFLAAWRQHLLACHTLAQAAVPGMRAAGWGRIVNVISTSVREPIPGIGVSNTTRGAVASWAKTLAGELAPFGITVNNVLPGSTRTPRIEQIVAVRAQKSGKSLVEVQQAMEAEVPMHRFAEPAEIAAAVAFLASPAASYITGVSLPVDGGRMRSL</sequence>
<dbReference type="SUPFAM" id="SSF51735">
    <property type="entry name" value="NAD(P)-binding Rossmann-fold domains"/>
    <property type="match status" value="1"/>
</dbReference>
<proteinExistence type="inferred from homology"/>
<dbReference type="Pfam" id="PF13561">
    <property type="entry name" value="adh_short_C2"/>
    <property type="match status" value="1"/>
</dbReference>
<evidence type="ECO:0000256" key="1">
    <source>
        <dbReference type="ARBA" id="ARBA00006484"/>
    </source>
</evidence>
<dbReference type="RefSeq" id="WP_367855127.1">
    <property type="nucleotide sequence ID" value="NZ_JBFOHK010000004.1"/>
</dbReference>
<comment type="similarity">
    <text evidence="1">Belongs to the short-chain dehydrogenases/reductases (SDR) family.</text>
</comment>
<accession>A0ABV3QHA9</accession>
<dbReference type="EMBL" id="JBFOHK010000004">
    <property type="protein sequence ID" value="MEW9573069.1"/>
    <property type="molecule type" value="Genomic_DNA"/>
</dbReference>
<dbReference type="PANTHER" id="PTHR42879">
    <property type="entry name" value="3-OXOACYL-(ACYL-CARRIER-PROTEIN) REDUCTASE"/>
    <property type="match status" value="1"/>
</dbReference>
<reference evidence="2 3" key="1">
    <citation type="submission" date="2024-06" db="EMBL/GenBank/DDBJ databases">
        <authorList>
            <person name="Woo H."/>
        </authorList>
    </citation>
    <scope>NUCLEOTIDE SEQUENCE [LARGE SCALE GENOMIC DNA]</scope>
    <source>
        <strain evidence="2 3">Si-c</strain>
    </source>
</reference>
<dbReference type="PRINTS" id="PR00081">
    <property type="entry name" value="GDHRDH"/>
</dbReference>
<dbReference type="InterPro" id="IPR036291">
    <property type="entry name" value="NAD(P)-bd_dom_sf"/>
</dbReference>
<dbReference type="Gene3D" id="3.40.50.720">
    <property type="entry name" value="NAD(P)-binding Rossmann-like Domain"/>
    <property type="match status" value="1"/>
</dbReference>
<keyword evidence="3" id="KW-1185">Reference proteome</keyword>
<dbReference type="PANTHER" id="PTHR42879:SF6">
    <property type="entry name" value="NADPH-DEPENDENT REDUCTASE BACG"/>
    <property type="match status" value="1"/>
</dbReference>
<dbReference type="InterPro" id="IPR002347">
    <property type="entry name" value="SDR_fam"/>
</dbReference>
<dbReference type="Proteomes" id="UP001556220">
    <property type="component" value="Unassembled WGS sequence"/>
</dbReference>
<gene>
    <name evidence="2" type="ORF">ABQJ54_15035</name>
</gene>
<protein>
    <submittedName>
        <fullName evidence="2">SDR family oxidoreductase</fullName>
    </submittedName>
</protein>
<name>A0ABV3QHA9_9GAMM</name>
<organism evidence="2 3">
    <name type="scientific">Rhodanobacter lycopersici</name>
    <dbReference type="NCBI Taxonomy" id="3162487"/>
    <lineage>
        <taxon>Bacteria</taxon>
        <taxon>Pseudomonadati</taxon>
        <taxon>Pseudomonadota</taxon>
        <taxon>Gammaproteobacteria</taxon>
        <taxon>Lysobacterales</taxon>
        <taxon>Rhodanobacteraceae</taxon>
        <taxon>Rhodanobacter</taxon>
    </lineage>
</organism>
<evidence type="ECO:0000313" key="2">
    <source>
        <dbReference type="EMBL" id="MEW9573069.1"/>
    </source>
</evidence>
<dbReference type="InterPro" id="IPR050259">
    <property type="entry name" value="SDR"/>
</dbReference>
<comment type="caution">
    <text evidence="2">The sequence shown here is derived from an EMBL/GenBank/DDBJ whole genome shotgun (WGS) entry which is preliminary data.</text>
</comment>